<protein>
    <submittedName>
        <fullName evidence="2">Uncharacterized protein</fullName>
    </submittedName>
</protein>
<keyword evidence="3" id="KW-1185">Reference proteome</keyword>
<proteinExistence type="predicted"/>
<feature type="compositionally biased region" description="Basic and acidic residues" evidence="1">
    <location>
        <begin position="1"/>
        <end position="13"/>
    </location>
</feature>
<feature type="compositionally biased region" description="Basic and acidic residues" evidence="1">
    <location>
        <begin position="88"/>
        <end position="101"/>
    </location>
</feature>
<evidence type="ECO:0000313" key="2">
    <source>
        <dbReference type="EMBL" id="ETO24220.1"/>
    </source>
</evidence>
<gene>
    <name evidence="2" type="ORF">RFI_12941</name>
</gene>
<evidence type="ECO:0000313" key="3">
    <source>
        <dbReference type="Proteomes" id="UP000023152"/>
    </source>
</evidence>
<dbReference type="EMBL" id="ASPP01009362">
    <property type="protein sequence ID" value="ETO24220.1"/>
    <property type="molecule type" value="Genomic_DNA"/>
</dbReference>
<evidence type="ECO:0000256" key="1">
    <source>
        <dbReference type="SAM" id="MobiDB-lite"/>
    </source>
</evidence>
<organism evidence="2 3">
    <name type="scientific">Reticulomyxa filosa</name>
    <dbReference type="NCBI Taxonomy" id="46433"/>
    <lineage>
        <taxon>Eukaryota</taxon>
        <taxon>Sar</taxon>
        <taxon>Rhizaria</taxon>
        <taxon>Retaria</taxon>
        <taxon>Foraminifera</taxon>
        <taxon>Monothalamids</taxon>
        <taxon>Reticulomyxidae</taxon>
        <taxon>Reticulomyxa</taxon>
    </lineage>
</organism>
<dbReference type="Proteomes" id="UP000023152">
    <property type="component" value="Unassembled WGS sequence"/>
</dbReference>
<reference evidence="2 3" key="1">
    <citation type="journal article" date="2013" name="Curr. Biol.">
        <title>The Genome of the Foraminiferan Reticulomyxa filosa.</title>
        <authorList>
            <person name="Glockner G."/>
            <person name="Hulsmann N."/>
            <person name="Schleicher M."/>
            <person name="Noegel A.A."/>
            <person name="Eichinger L."/>
            <person name="Gallinger C."/>
            <person name="Pawlowski J."/>
            <person name="Sierra R."/>
            <person name="Euteneuer U."/>
            <person name="Pillet L."/>
            <person name="Moustafa A."/>
            <person name="Platzer M."/>
            <person name="Groth M."/>
            <person name="Szafranski K."/>
            <person name="Schliwa M."/>
        </authorList>
    </citation>
    <scope>NUCLEOTIDE SEQUENCE [LARGE SCALE GENOMIC DNA]</scope>
</reference>
<feature type="compositionally biased region" description="Polar residues" evidence="1">
    <location>
        <begin position="77"/>
        <end position="87"/>
    </location>
</feature>
<name>X6ND14_RETFI</name>
<accession>X6ND14</accession>
<dbReference type="AlphaFoldDB" id="X6ND14"/>
<feature type="compositionally biased region" description="Low complexity" evidence="1">
    <location>
        <begin position="102"/>
        <end position="111"/>
    </location>
</feature>
<comment type="caution">
    <text evidence="2">The sequence shown here is derived from an EMBL/GenBank/DDBJ whole genome shotgun (WGS) entry which is preliminary data.</text>
</comment>
<feature type="region of interest" description="Disordered" evidence="1">
    <location>
        <begin position="68"/>
        <end position="111"/>
    </location>
</feature>
<sequence length="189" mass="20976">MKDSELSNKKEGQSENEESNDSAQLSEDKKTKSGRRAKDKKTNSSSTTANTSVASGVFSMFWGSSANNNNSMNEINKPTSTRANNENGYDKAVKEEMKSEINDSSSNASDINAIKSLSPMDESSQGDNRPQKKALYHVGKLNYCGSSKTRPHLFRLYPILCQLIKVQDPTVKEYLCVVFEKLGTEMEIK</sequence>
<feature type="region of interest" description="Disordered" evidence="1">
    <location>
        <begin position="1"/>
        <end position="50"/>
    </location>
</feature>